<evidence type="ECO:0000256" key="5">
    <source>
        <dbReference type="SAM" id="MobiDB-lite"/>
    </source>
</evidence>
<dbReference type="InterPro" id="IPR056309">
    <property type="entry name" value="CGL160/ATPI_dom"/>
</dbReference>
<comment type="subcellular location">
    <subcellularLocation>
        <location evidence="1">Membrane</location>
        <topology evidence="1">Multi-pass membrane protein</topology>
    </subcellularLocation>
</comment>
<dbReference type="GeneID" id="109717510"/>
<feature type="compositionally biased region" description="Low complexity" evidence="5">
    <location>
        <begin position="35"/>
        <end position="45"/>
    </location>
</feature>
<protein>
    <submittedName>
        <fullName evidence="8">Uncharacterized protein LOC109717510 isoform X1</fullName>
    </submittedName>
</protein>
<dbReference type="AlphaFoldDB" id="A0A6P5FSM2"/>
<dbReference type="RefSeq" id="XP_020098934.1">
    <property type="nucleotide sequence ID" value="XM_020243345.1"/>
</dbReference>
<keyword evidence="4" id="KW-0472">Membrane</keyword>
<dbReference type="GO" id="GO:0016020">
    <property type="term" value="C:membrane"/>
    <property type="evidence" value="ECO:0007669"/>
    <property type="project" value="UniProtKB-SubCell"/>
</dbReference>
<evidence type="ECO:0000259" key="6">
    <source>
        <dbReference type="Pfam" id="PF24763"/>
    </source>
</evidence>
<evidence type="ECO:0000256" key="3">
    <source>
        <dbReference type="ARBA" id="ARBA00022989"/>
    </source>
</evidence>
<reference evidence="7" key="1">
    <citation type="journal article" date="2015" name="Nat. Genet.">
        <title>The pineapple genome and the evolution of CAM photosynthesis.</title>
        <authorList>
            <person name="Ming R."/>
            <person name="VanBuren R."/>
            <person name="Wai C.M."/>
            <person name="Tang H."/>
            <person name="Schatz M.C."/>
            <person name="Bowers J.E."/>
            <person name="Lyons E."/>
            <person name="Wang M.L."/>
            <person name="Chen J."/>
            <person name="Biggers E."/>
            <person name="Zhang J."/>
            <person name="Huang L."/>
            <person name="Zhang L."/>
            <person name="Miao W."/>
            <person name="Zhang J."/>
            <person name="Ye Z."/>
            <person name="Miao C."/>
            <person name="Lin Z."/>
            <person name="Wang H."/>
            <person name="Zhou H."/>
            <person name="Yim W.C."/>
            <person name="Priest H.D."/>
            <person name="Zheng C."/>
            <person name="Woodhouse M."/>
            <person name="Edger P.P."/>
            <person name="Guyot R."/>
            <person name="Guo H.B."/>
            <person name="Guo H."/>
            <person name="Zheng G."/>
            <person name="Singh R."/>
            <person name="Sharma A."/>
            <person name="Min X."/>
            <person name="Zheng Y."/>
            <person name="Lee H."/>
            <person name="Gurtowski J."/>
            <person name="Sedlazeck F.J."/>
            <person name="Harkess A."/>
            <person name="McKain M.R."/>
            <person name="Liao Z."/>
            <person name="Fang J."/>
            <person name="Liu J."/>
            <person name="Zhang X."/>
            <person name="Zhang Q."/>
            <person name="Hu W."/>
            <person name="Qin Y."/>
            <person name="Wang K."/>
            <person name="Chen L.Y."/>
            <person name="Shirley N."/>
            <person name="Lin Y.R."/>
            <person name="Liu L.Y."/>
            <person name="Hernandez A.G."/>
            <person name="Wright C.L."/>
            <person name="Bulone V."/>
            <person name="Tuskan G.A."/>
            <person name="Heath K."/>
            <person name="Zee F."/>
            <person name="Moore P.H."/>
            <person name="Sunkar R."/>
            <person name="Leebens-Mack J.H."/>
            <person name="Mockler T."/>
            <person name="Bennetzen J.L."/>
            <person name="Freeling M."/>
            <person name="Sankoff D."/>
            <person name="Paterson A.H."/>
            <person name="Zhu X."/>
            <person name="Yang X."/>
            <person name="Smith J.A."/>
            <person name="Cushman J.C."/>
            <person name="Paull R.E."/>
            <person name="Yu Q."/>
        </authorList>
    </citation>
    <scope>NUCLEOTIDE SEQUENCE [LARGE SCALE GENOMIC DNA]</scope>
    <source>
        <strain evidence="7">cv. F153</strain>
    </source>
</reference>
<dbReference type="Pfam" id="PF24763">
    <property type="entry name" value="CGL160_C"/>
    <property type="match status" value="2"/>
</dbReference>
<accession>A0A6P5FSM2</accession>
<dbReference type="PANTHER" id="PTHR34118">
    <property type="entry name" value="NF-KAPPA-B INHIBITOR-LIKE PROTEIN-RELATED"/>
    <property type="match status" value="1"/>
</dbReference>
<keyword evidence="2" id="KW-0812">Transmembrane</keyword>
<feature type="domain" description="CGL160/ATPI" evidence="6">
    <location>
        <begin position="213"/>
        <end position="313"/>
    </location>
</feature>
<evidence type="ECO:0000256" key="4">
    <source>
        <dbReference type="ARBA" id="ARBA00023136"/>
    </source>
</evidence>
<evidence type="ECO:0000313" key="8">
    <source>
        <dbReference type="RefSeq" id="XP_020098934.1"/>
    </source>
</evidence>
<feature type="region of interest" description="Disordered" evidence="5">
    <location>
        <begin position="1"/>
        <end position="45"/>
    </location>
</feature>
<feature type="domain" description="CGL160/ATPI" evidence="6">
    <location>
        <begin position="333"/>
        <end position="368"/>
    </location>
</feature>
<name>A0A6P5FSM2_ANACO</name>
<proteinExistence type="predicted"/>
<sequence length="379" mass="41497">MALVSAAAASAGARRVPARADSSSSAGDGAGAGAGAAPPVRRTRVVLPRGKALKWSTGVAPGEYGGPPTTTKLRKYWGGRGDEDPVTATDDFIWNKEFLSRMRRLLRDDPPNPNPPHLAKEEDSGFLSLNRAMSLNSVEIDLSKELRPPSKPVLEQQVEAARLGLSAAESSAAKPRWRLVPTRREQAKWDRANKAATGGSDVLLRESRRERGDPKVLEAQSREQYFKLKQKLQILTLGIGGVGVVSAYVSYSPEIAVSFGAGLVGSLVYMRMLGNSIDSMADGAKGLVKGAIGQPRLLVPVALVMMYNRWNELFRWGMKWGYKQIYPPPHQTQQRILVPDYGFMHLELIPMLVGFFTYKIATFVQAIQDALFVVENPRV</sequence>
<dbReference type="Proteomes" id="UP000515123">
    <property type="component" value="Linkage group 11"/>
</dbReference>
<evidence type="ECO:0000313" key="7">
    <source>
        <dbReference type="Proteomes" id="UP000515123"/>
    </source>
</evidence>
<reference evidence="8" key="2">
    <citation type="submission" date="2025-08" db="UniProtKB">
        <authorList>
            <consortium name="RefSeq"/>
        </authorList>
    </citation>
    <scope>IDENTIFICATION</scope>
    <source>
        <tissue evidence="8">Leaf</tissue>
    </source>
</reference>
<gene>
    <name evidence="8" type="primary">LOC109717510</name>
</gene>
<keyword evidence="7" id="KW-1185">Reference proteome</keyword>
<organism evidence="7 8">
    <name type="scientific">Ananas comosus</name>
    <name type="common">Pineapple</name>
    <name type="synonym">Ananas ananas</name>
    <dbReference type="NCBI Taxonomy" id="4615"/>
    <lineage>
        <taxon>Eukaryota</taxon>
        <taxon>Viridiplantae</taxon>
        <taxon>Streptophyta</taxon>
        <taxon>Embryophyta</taxon>
        <taxon>Tracheophyta</taxon>
        <taxon>Spermatophyta</taxon>
        <taxon>Magnoliopsida</taxon>
        <taxon>Liliopsida</taxon>
        <taxon>Poales</taxon>
        <taxon>Bromeliaceae</taxon>
        <taxon>Bromelioideae</taxon>
        <taxon>Ananas</taxon>
    </lineage>
</organism>
<evidence type="ECO:0000256" key="1">
    <source>
        <dbReference type="ARBA" id="ARBA00004141"/>
    </source>
</evidence>
<keyword evidence="3" id="KW-1133">Transmembrane helix</keyword>
<feature type="compositionally biased region" description="Low complexity" evidence="5">
    <location>
        <begin position="1"/>
        <end position="27"/>
    </location>
</feature>
<dbReference type="OrthoDB" id="3700at2759"/>
<dbReference type="PANTHER" id="PTHR34118:SF6">
    <property type="entry name" value="PROTEIN CONSERVED ONLY IN THE GREEN LINEAGE 160, CHLOROPLASTIC"/>
    <property type="match status" value="1"/>
</dbReference>
<evidence type="ECO:0000256" key="2">
    <source>
        <dbReference type="ARBA" id="ARBA00022692"/>
    </source>
</evidence>